<dbReference type="InterPro" id="IPR026935">
    <property type="entry name" value="BtrH_N"/>
</dbReference>
<protein>
    <submittedName>
        <fullName evidence="3">Lantibiotic ABC transporter</fullName>
    </submittedName>
</protein>
<dbReference type="Proteomes" id="UP000632154">
    <property type="component" value="Unassembled WGS sequence"/>
</dbReference>
<comment type="caution">
    <text evidence="3">The sequence shown here is derived from an EMBL/GenBank/DDBJ whole genome shotgun (WGS) entry which is preliminary data.</text>
</comment>
<sequence length="333" mass="36687">MKVNPVRVNASPFIGQHCETTATGTLLGQLGTHLSEPMLFGLGQGLGFVFWNMKTMPFPFIGGRIKPDLLTANIAHHLGMELRVQETSSRTKAWEGVKSLLDAGKAVGLKLDCFHLDYFTDPIHFAGHYVAILGYNEQSAFLVDTVQQGSQVVTSLQSLERARNERGPMSSRNLWYTLEKCAPEGHTAQALERAVRAAIRSNAAEYLQPPIKNLGYQGIEKASREIVKWFDRTDDRTEFAAAATLMERAGTGGALFRNLYRDFLLEAAELTGAEPIGAAHAEFVAIAQNWSEISALFEQVAQTGERQDILQAAERLRELSVVEKSAMQHLAAV</sequence>
<feature type="domain" description="DUF4872" evidence="2">
    <location>
        <begin position="158"/>
        <end position="330"/>
    </location>
</feature>
<evidence type="ECO:0000259" key="2">
    <source>
        <dbReference type="Pfam" id="PF16169"/>
    </source>
</evidence>
<gene>
    <name evidence="3" type="ORF">GCM10017783_19790</name>
</gene>
<evidence type="ECO:0000313" key="3">
    <source>
        <dbReference type="EMBL" id="GHG07276.1"/>
    </source>
</evidence>
<dbReference type="Pfam" id="PF16169">
    <property type="entry name" value="DUF4872"/>
    <property type="match status" value="1"/>
</dbReference>
<dbReference type="Pfam" id="PF14399">
    <property type="entry name" value="BtrH_N"/>
    <property type="match status" value="1"/>
</dbReference>
<name>A0ABQ3K7J8_9DEIO</name>
<dbReference type="RefSeq" id="WP_229839051.1">
    <property type="nucleotide sequence ID" value="NZ_BNAL01000027.1"/>
</dbReference>
<organism evidence="3 4">
    <name type="scientific">Deinococcus piscis</name>
    <dbReference type="NCBI Taxonomy" id="394230"/>
    <lineage>
        <taxon>Bacteria</taxon>
        <taxon>Thermotogati</taxon>
        <taxon>Deinococcota</taxon>
        <taxon>Deinococci</taxon>
        <taxon>Deinococcales</taxon>
        <taxon>Deinococcaceae</taxon>
        <taxon>Deinococcus</taxon>
    </lineage>
</organism>
<reference evidence="4" key="1">
    <citation type="journal article" date="2019" name="Int. J. Syst. Evol. Microbiol.">
        <title>The Global Catalogue of Microorganisms (GCM) 10K type strain sequencing project: providing services to taxonomists for standard genome sequencing and annotation.</title>
        <authorList>
            <consortium name="The Broad Institute Genomics Platform"/>
            <consortium name="The Broad Institute Genome Sequencing Center for Infectious Disease"/>
            <person name="Wu L."/>
            <person name="Ma J."/>
        </authorList>
    </citation>
    <scope>NUCLEOTIDE SEQUENCE [LARGE SCALE GENOMIC DNA]</scope>
    <source>
        <strain evidence="4">CGMCC 1.18439</strain>
    </source>
</reference>
<keyword evidence="4" id="KW-1185">Reference proteome</keyword>
<evidence type="ECO:0000259" key="1">
    <source>
        <dbReference type="Pfam" id="PF14399"/>
    </source>
</evidence>
<dbReference type="InterPro" id="IPR032369">
    <property type="entry name" value="DUF4872"/>
</dbReference>
<proteinExistence type="predicted"/>
<feature type="domain" description="Butirosin biosynthesis protein H N-terminal" evidence="1">
    <location>
        <begin position="17"/>
        <end position="145"/>
    </location>
</feature>
<accession>A0ABQ3K7J8</accession>
<evidence type="ECO:0000313" key="4">
    <source>
        <dbReference type="Proteomes" id="UP000632154"/>
    </source>
</evidence>
<dbReference type="EMBL" id="BNAL01000027">
    <property type="protein sequence ID" value="GHG07276.1"/>
    <property type="molecule type" value="Genomic_DNA"/>
</dbReference>